<evidence type="ECO:0000313" key="3">
    <source>
        <dbReference type="EMBL" id="CAA9317332.1"/>
    </source>
</evidence>
<proteinExistence type="predicted"/>
<name>A0A6J4KXM4_9ACTN</name>
<organism evidence="3">
    <name type="scientific">uncultured Friedmanniella sp</name>
    <dbReference type="NCBI Taxonomy" id="335381"/>
    <lineage>
        <taxon>Bacteria</taxon>
        <taxon>Bacillati</taxon>
        <taxon>Actinomycetota</taxon>
        <taxon>Actinomycetes</taxon>
        <taxon>Propionibacteriales</taxon>
        <taxon>Nocardioidaceae</taxon>
        <taxon>Friedmanniella</taxon>
        <taxon>environmental samples</taxon>
    </lineage>
</organism>
<keyword evidence="2" id="KW-1133">Transmembrane helix</keyword>
<dbReference type="AlphaFoldDB" id="A0A6J4KXM4"/>
<reference evidence="3" key="1">
    <citation type="submission" date="2020-02" db="EMBL/GenBank/DDBJ databases">
        <authorList>
            <person name="Meier V. D."/>
        </authorList>
    </citation>
    <scope>NUCLEOTIDE SEQUENCE</scope>
    <source>
        <strain evidence="3">AVDCRST_MAG61</strain>
    </source>
</reference>
<keyword evidence="2" id="KW-0812">Transmembrane</keyword>
<feature type="transmembrane region" description="Helical" evidence="2">
    <location>
        <begin position="171"/>
        <end position="194"/>
    </location>
</feature>
<evidence type="ECO:0000256" key="2">
    <source>
        <dbReference type="SAM" id="Phobius"/>
    </source>
</evidence>
<dbReference type="EMBL" id="CADCTT010000273">
    <property type="protein sequence ID" value="CAA9317332.1"/>
    <property type="molecule type" value="Genomic_DNA"/>
</dbReference>
<evidence type="ECO:0000256" key="1">
    <source>
        <dbReference type="SAM" id="MobiDB-lite"/>
    </source>
</evidence>
<dbReference type="InterPro" id="IPR008993">
    <property type="entry name" value="TIMP-like_OB-fold"/>
</dbReference>
<sequence>MSRARSRVAALLAVLVLTVLHAWVTPRSASACDCMSISTPRALRQADAVFRGTVTDLDAVGRRGNARIDVRFRVDAVYKGSAFREQVVATPHSPAACGLSPEVGSTWVVFARQGVEGRGEEAVARLVTTVCSGNLGSATAPAVLGEGRPPAEGSSDREERAYRTDRTLTRWLGVGAAVVAGGLVLGAVGLALLWRSGRRL</sequence>
<dbReference type="Gene3D" id="2.40.50.120">
    <property type="match status" value="1"/>
</dbReference>
<gene>
    <name evidence="3" type="ORF">AVDCRST_MAG61-2059</name>
</gene>
<protein>
    <recommendedName>
        <fullName evidence="4">Tissue inhibitor of metalloproteinase</fullName>
    </recommendedName>
</protein>
<accession>A0A6J4KXM4</accession>
<dbReference type="SUPFAM" id="SSF50242">
    <property type="entry name" value="TIMP-like"/>
    <property type="match status" value="1"/>
</dbReference>
<evidence type="ECO:0008006" key="4">
    <source>
        <dbReference type="Google" id="ProtNLM"/>
    </source>
</evidence>
<feature type="region of interest" description="Disordered" evidence="1">
    <location>
        <begin position="141"/>
        <end position="162"/>
    </location>
</feature>
<keyword evidence="2" id="KW-0472">Membrane</keyword>